<dbReference type="SMART" id="SM00899">
    <property type="entry name" value="FeoA"/>
    <property type="match status" value="1"/>
</dbReference>
<protein>
    <recommendedName>
        <fullName evidence="12 13">Ferrous iron transport protein B</fullName>
    </recommendedName>
</protein>
<keyword evidence="6 14" id="KW-0547">Nucleotide-binding</keyword>
<evidence type="ECO:0000313" key="19">
    <source>
        <dbReference type="Proteomes" id="UP000070224"/>
    </source>
</evidence>
<dbReference type="Pfam" id="PF04023">
    <property type="entry name" value="FeoA"/>
    <property type="match status" value="1"/>
</dbReference>
<dbReference type="SUPFAM" id="SSF52540">
    <property type="entry name" value="P-loop containing nucleoside triphosphate hydrolases"/>
    <property type="match status" value="1"/>
</dbReference>
<evidence type="ECO:0000256" key="4">
    <source>
        <dbReference type="ARBA" id="ARBA00022496"/>
    </source>
</evidence>
<evidence type="ECO:0000256" key="15">
    <source>
        <dbReference type="PIRSR" id="PIRSR603373-2"/>
    </source>
</evidence>
<feature type="binding site" evidence="15">
    <location>
        <position position="135"/>
    </location>
    <ligand>
        <name>Mg(2+)</name>
        <dbReference type="ChEBI" id="CHEBI:18420"/>
        <label>2</label>
    </ligand>
</feature>
<dbReference type="OrthoDB" id="9809127at2"/>
<gene>
    <name evidence="18" type="ORF">HMPREF3185_01700</name>
</gene>
<dbReference type="RefSeq" id="WP_060935816.1">
    <property type="nucleotide sequence ID" value="NZ_KQ960462.1"/>
</dbReference>
<dbReference type="Gene3D" id="1.10.287.1770">
    <property type="match status" value="1"/>
</dbReference>
<dbReference type="InterPro" id="IPR011640">
    <property type="entry name" value="Fe2_transport_prot_B_C"/>
</dbReference>
<feature type="transmembrane region" description="Helical" evidence="16">
    <location>
        <begin position="416"/>
        <end position="436"/>
    </location>
</feature>
<reference evidence="19" key="1">
    <citation type="submission" date="2016-01" db="EMBL/GenBank/DDBJ databases">
        <authorList>
            <person name="Mitreva M."/>
            <person name="Pepin K.H."/>
            <person name="Mihindukulasuriya K.A."/>
            <person name="Fulton R."/>
            <person name="Fronick C."/>
            <person name="O'Laughlin M."/>
            <person name="Miner T."/>
            <person name="Herter B."/>
            <person name="Rosa B.A."/>
            <person name="Cordes M."/>
            <person name="Tomlinson C."/>
            <person name="Wollam A."/>
            <person name="Palsikar V.B."/>
            <person name="Mardis E.R."/>
            <person name="Wilson R.K."/>
        </authorList>
    </citation>
    <scope>NUCLEOTIDE SEQUENCE [LARGE SCALE GENOMIC DNA]</scope>
    <source>
        <strain evidence="19">KA00683</strain>
    </source>
</reference>
<keyword evidence="3" id="KW-1003">Cell membrane</keyword>
<dbReference type="CDD" id="cd01879">
    <property type="entry name" value="FeoB"/>
    <property type="match status" value="1"/>
</dbReference>
<dbReference type="InterPro" id="IPR008988">
    <property type="entry name" value="Transcriptional_repressor_C"/>
</dbReference>
<comment type="caution">
    <text evidence="18">The sequence shown here is derived from an EMBL/GenBank/DDBJ whole genome shotgun (WGS) entry which is preliminary data.</text>
</comment>
<comment type="subcellular location">
    <subcellularLocation>
        <location evidence="16">Cell inner membrane</location>
        <topology evidence="16">Multi-pass membrane protein</topology>
    </subcellularLocation>
    <subcellularLocation>
        <location evidence="1">Cell membrane</location>
        <topology evidence="1">Multi-pass membrane protein</topology>
    </subcellularLocation>
</comment>
<dbReference type="GO" id="GO:0015093">
    <property type="term" value="F:ferrous iron transmembrane transporter activity"/>
    <property type="evidence" value="ECO:0007669"/>
    <property type="project" value="UniProtKB-UniRule"/>
</dbReference>
<feature type="transmembrane region" description="Helical" evidence="16">
    <location>
        <begin position="817"/>
        <end position="837"/>
    </location>
</feature>
<dbReference type="InterPro" id="IPR030389">
    <property type="entry name" value="G_FEOB_dom"/>
</dbReference>
<evidence type="ECO:0000256" key="14">
    <source>
        <dbReference type="PIRSR" id="PIRSR603373-1"/>
    </source>
</evidence>
<dbReference type="InterPro" id="IPR027417">
    <property type="entry name" value="P-loop_NTPase"/>
</dbReference>
<keyword evidence="4 16" id="KW-0410">Iron transport</keyword>
<dbReference type="Pfam" id="PF02421">
    <property type="entry name" value="FeoB_N"/>
    <property type="match status" value="1"/>
</dbReference>
<evidence type="ECO:0000259" key="17">
    <source>
        <dbReference type="PROSITE" id="PS51711"/>
    </source>
</evidence>
<dbReference type="AlphaFoldDB" id="A0A134B3D1"/>
<dbReference type="InterPro" id="IPR003373">
    <property type="entry name" value="Fe2_transport_prot-B"/>
</dbReference>
<evidence type="ECO:0000256" key="8">
    <source>
        <dbReference type="ARBA" id="ARBA00023004"/>
    </source>
</evidence>
<evidence type="ECO:0000256" key="10">
    <source>
        <dbReference type="ARBA" id="ARBA00023134"/>
    </source>
</evidence>
<feature type="transmembrane region" description="Helical" evidence="16">
    <location>
        <begin position="550"/>
        <end position="576"/>
    </location>
</feature>
<dbReference type="NCBIfam" id="TIGR00437">
    <property type="entry name" value="feoB"/>
    <property type="match status" value="1"/>
</dbReference>
<keyword evidence="2 16" id="KW-0813">Transport</keyword>
<dbReference type="EMBL" id="LSDK01000122">
    <property type="protein sequence ID" value="KXB74447.1"/>
    <property type="molecule type" value="Genomic_DNA"/>
</dbReference>
<feature type="transmembrane region" description="Helical" evidence="16">
    <location>
        <begin position="467"/>
        <end position="493"/>
    </location>
</feature>
<name>A0A134B3D1_9PORP</name>
<feature type="binding site" evidence="14">
    <location>
        <begin position="121"/>
        <end position="128"/>
    </location>
    <ligand>
        <name>GTP</name>
        <dbReference type="ChEBI" id="CHEBI:37565"/>
        <label>1</label>
    </ligand>
</feature>
<evidence type="ECO:0000256" key="3">
    <source>
        <dbReference type="ARBA" id="ARBA00022475"/>
    </source>
</evidence>
<dbReference type="Proteomes" id="UP000070224">
    <property type="component" value="Unassembled WGS sequence"/>
</dbReference>
<feature type="binding site" evidence="14">
    <location>
        <begin position="167"/>
        <end position="170"/>
    </location>
    <ligand>
        <name>GTP</name>
        <dbReference type="ChEBI" id="CHEBI:37565"/>
        <label>1</label>
    </ligand>
</feature>
<evidence type="ECO:0000256" key="6">
    <source>
        <dbReference type="ARBA" id="ARBA00022741"/>
    </source>
</evidence>
<comment type="function">
    <text evidence="16">Probable transporter of a GTP-driven Fe(2+) uptake system.</text>
</comment>
<feature type="domain" description="FeoB-type G" evidence="17">
    <location>
        <begin position="114"/>
        <end position="277"/>
    </location>
</feature>
<evidence type="ECO:0000256" key="7">
    <source>
        <dbReference type="ARBA" id="ARBA00022989"/>
    </source>
</evidence>
<comment type="caution">
    <text evidence="16">Lacks conserved residue(s) required for the propagation of feature annotation.</text>
</comment>
<dbReference type="Pfam" id="PF07670">
    <property type="entry name" value="Gate"/>
    <property type="match status" value="2"/>
</dbReference>
<feature type="binding site" evidence="15">
    <location>
        <position position="132"/>
    </location>
    <ligand>
        <name>Mg(2+)</name>
        <dbReference type="ChEBI" id="CHEBI:18420"/>
        <label>2</label>
    </ligand>
</feature>
<dbReference type="Gene3D" id="2.30.30.90">
    <property type="match status" value="1"/>
</dbReference>
<evidence type="ECO:0000256" key="2">
    <source>
        <dbReference type="ARBA" id="ARBA00022448"/>
    </source>
</evidence>
<evidence type="ECO:0000256" key="11">
    <source>
        <dbReference type="ARBA" id="ARBA00023136"/>
    </source>
</evidence>
<proteinExistence type="inferred from homology"/>
<dbReference type="InterPro" id="IPR007167">
    <property type="entry name" value="Fe-transptr_FeoA-like"/>
</dbReference>
<feature type="binding site" evidence="14">
    <location>
        <begin position="228"/>
        <end position="231"/>
    </location>
    <ligand>
        <name>GTP</name>
        <dbReference type="ChEBI" id="CHEBI:37565"/>
        <label>1</label>
    </ligand>
</feature>
<keyword evidence="8 16" id="KW-0408">Iron</keyword>
<dbReference type="PANTHER" id="PTHR43185:SF1">
    <property type="entry name" value="FE(2+) TRANSPORTER FEOB"/>
    <property type="match status" value="1"/>
</dbReference>
<dbReference type="GO" id="GO:0046914">
    <property type="term" value="F:transition metal ion binding"/>
    <property type="evidence" value="ECO:0007669"/>
    <property type="project" value="InterPro"/>
</dbReference>
<evidence type="ECO:0000313" key="18">
    <source>
        <dbReference type="EMBL" id="KXB74447.1"/>
    </source>
</evidence>
<keyword evidence="11 16" id="KW-0472">Membrane</keyword>
<keyword evidence="9" id="KW-0406">Ion transport</keyword>
<dbReference type="Pfam" id="PF17910">
    <property type="entry name" value="FeoB_Cyto"/>
    <property type="match status" value="1"/>
</dbReference>
<keyword evidence="19" id="KW-1185">Reference proteome</keyword>
<accession>A0A134B3D1</accession>
<dbReference type="STRING" id="322095.HMPREF3185_01700"/>
<dbReference type="InterPro" id="IPR005225">
    <property type="entry name" value="Small_GTP-bd"/>
</dbReference>
<dbReference type="InterPro" id="IPR006073">
    <property type="entry name" value="GTP-bd"/>
</dbReference>
<dbReference type="PRINTS" id="PR00326">
    <property type="entry name" value="GTP1OBG"/>
</dbReference>
<evidence type="ECO:0000256" key="9">
    <source>
        <dbReference type="ARBA" id="ARBA00023065"/>
    </source>
</evidence>
<dbReference type="InterPro" id="IPR011642">
    <property type="entry name" value="Gate_dom"/>
</dbReference>
<dbReference type="InterPro" id="IPR041069">
    <property type="entry name" value="FeoB_Cyto"/>
</dbReference>
<feature type="transmembrane region" description="Helical" evidence="16">
    <location>
        <begin position="786"/>
        <end position="808"/>
    </location>
</feature>
<dbReference type="GO" id="GO:0005886">
    <property type="term" value="C:plasma membrane"/>
    <property type="evidence" value="ECO:0007669"/>
    <property type="project" value="UniProtKB-SubCell"/>
</dbReference>
<keyword evidence="5 16" id="KW-0812">Transmembrane</keyword>
<keyword evidence="7 16" id="KW-1133">Transmembrane helix</keyword>
<dbReference type="NCBIfam" id="TIGR00231">
    <property type="entry name" value="small_GTP"/>
    <property type="match status" value="1"/>
</dbReference>
<evidence type="ECO:0000256" key="12">
    <source>
        <dbReference type="ARBA" id="ARBA00031200"/>
    </source>
</evidence>
<organism evidence="18 19">
    <name type="scientific">Porphyromonas somerae</name>
    <dbReference type="NCBI Taxonomy" id="322095"/>
    <lineage>
        <taxon>Bacteria</taxon>
        <taxon>Pseudomonadati</taxon>
        <taxon>Bacteroidota</taxon>
        <taxon>Bacteroidia</taxon>
        <taxon>Bacteroidales</taxon>
        <taxon>Porphyromonadaceae</taxon>
        <taxon>Porphyromonas</taxon>
    </lineage>
</organism>
<feature type="transmembrane region" description="Helical" evidence="16">
    <location>
        <begin position="646"/>
        <end position="663"/>
    </location>
</feature>
<dbReference type="InterPro" id="IPR038157">
    <property type="entry name" value="FeoA_core_dom"/>
</dbReference>
<dbReference type="PROSITE" id="PS51711">
    <property type="entry name" value="G_FEOB"/>
    <property type="match status" value="1"/>
</dbReference>
<evidence type="ECO:0000256" key="1">
    <source>
        <dbReference type="ARBA" id="ARBA00004651"/>
    </source>
</evidence>
<sequence>MNLAQLQTGQKAVILRVGGSGAFRKRILEMGFVQGKEIMAVHNAPLRDPIYYKILDYNVSLRHRDAERIEVRLLEPFEEQTDTVDAPQELLPDPELHSLHRMELGHIKTRELPTLRIALLGNPNCGKTSLFNQASGAHEHVGNYSGVTIEAKSGYIYYGGYRIELIDLPGSYSLSPYSPEEVYIRNYLTGKERPDLVLNVVDTCNIERNLYLTLQIKELGLPVVVALNMFDEFMQRKEYFDYPRLSRLLGVPMIPTICRTGLGLEALFDEIISLAKGLKEGDEQLVDIETGKLRPLRIPYGSLLEPLISELEKKIREHTDITDPIVARSTAVKLLECDSEVERQLLSRYPRGGFLLSARDFALRKLHEQTEEEAESLITDARYGFISGALKETYFPKHTGKRTLTDRIDDIVTSRLWGFPLFLLLMGLMFFFTFTLGQYPMDLIDAGVNALGEWVGGVMSEGPLRDLIVDGIIAGVGGVIVFLPQIVILYLFISLLEDSGYMARAAFIMDKLMHRMGLHGKSFIPLIMGFGCNVPAVMSTRMIESRKSRLITMLVLPFMSCSARLPVYLLLAGAFFPIPWQATLVLFSLYLIGVLMAVISARLLKSAVFKGEDIPFVMELPPYRRPTVRSVAIHVWMRSKQYLQKMGTVILAASIIVWFMSYYPRQNELREQKDQQVEALTQSTLPEEIKQSRIDSLEHSFATYHQEQSIIGRIGHLSEPVIRPLGFDWKMGVSIVSGLMAKEVVVSTMGVIYTGNGEDGDEALSQLSTRMKQEVRADGSPSFTPIIAYTFMLFVLLYFPCVATLIAIGREAGHWKWGLFSALYSCGIAWLICFIVYQTAHLLG</sequence>
<dbReference type="Gene3D" id="3.40.50.300">
    <property type="entry name" value="P-loop containing nucleotide triphosphate hydrolases"/>
    <property type="match status" value="1"/>
</dbReference>
<dbReference type="SUPFAM" id="SSF50037">
    <property type="entry name" value="C-terminal domain of transcriptional repressors"/>
    <property type="match status" value="1"/>
</dbReference>
<keyword evidence="10 14" id="KW-0342">GTP-binding</keyword>
<dbReference type="InterPro" id="IPR050860">
    <property type="entry name" value="FeoB_GTPase"/>
</dbReference>
<keyword evidence="15" id="KW-0460">Magnesium</keyword>
<dbReference type="Pfam" id="PF07664">
    <property type="entry name" value="FeoB_C"/>
    <property type="match status" value="1"/>
</dbReference>
<dbReference type="PATRIC" id="fig|322095.3.peg.1677"/>
<feature type="binding site" evidence="14">
    <location>
        <begin position="146"/>
        <end position="150"/>
    </location>
    <ligand>
        <name>GTP</name>
        <dbReference type="ChEBI" id="CHEBI:37565"/>
        <label>1</label>
    </ligand>
</feature>
<feature type="transmembrane region" description="Helical" evidence="16">
    <location>
        <begin position="582"/>
        <end position="604"/>
    </location>
</feature>
<evidence type="ECO:0000256" key="13">
    <source>
        <dbReference type="NCBIfam" id="TIGR00437"/>
    </source>
</evidence>
<dbReference type="GO" id="GO:0005525">
    <property type="term" value="F:GTP binding"/>
    <property type="evidence" value="ECO:0007669"/>
    <property type="project" value="UniProtKB-KW"/>
</dbReference>
<keyword evidence="15" id="KW-0479">Metal-binding</keyword>
<evidence type="ECO:0000256" key="16">
    <source>
        <dbReference type="RuleBase" id="RU362098"/>
    </source>
</evidence>
<evidence type="ECO:0000256" key="5">
    <source>
        <dbReference type="ARBA" id="ARBA00022692"/>
    </source>
</evidence>
<feature type="binding site" evidence="15">
    <location>
        <position position="136"/>
    </location>
    <ligand>
        <name>Mg(2+)</name>
        <dbReference type="ChEBI" id="CHEBI:18420"/>
        <label>2</label>
    </ligand>
</feature>
<comment type="similarity">
    <text evidence="16">Belongs to the TRAFAC class TrmE-Era-EngA-EngB-Septin-like GTPase superfamily. FeoB GTPase (TC 9.A.8) family.</text>
</comment>
<dbReference type="PANTHER" id="PTHR43185">
    <property type="entry name" value="FERROUS IRON TRANSPORT PROTEIN B"/>
    <property type="match status" value="1"/>
</dbReference>